<evidence type="ECO:0000256" key="7">
    <source>
        <dbReference type="SAM" id="Phobius"/>
    </source>
</evidence>
<dbReference type="PANTHER" id="PTHR11706:SF33">
    <property type="entry name" value="NATURAL RESISTANCE-ASSOCIATED MACROPHAGE PROTEIN 2"/>
    <property type="match status" value="1"/>
</dbReference>
<keyword evidence="5 7" id="KW-1133">Transmembrane helix</keyword>
<evidence type="ECO:0000256" key="6">
    <source>
        <dbReference type="ARBA" id="ARBA00023136"/>
    </source>
</evidence>
<keyword evidence="2" id="KW-0813">Transport</keyword>
<proteinExistence type="predicted"/>
<dbReference type="NCBIfam" id="NF037982">
    <property type="entry name" value="Nramp_1"/>
    <property type="match status" value="1"/>
</dbReference>
<evidence type="ECO:0000256" key="2">
    <source>
        <dbReference type="ARBA" id="ARBA00022448"/>
    </source>
</evidence>
<sequence length="407" mass="44040">MKKLFQNIGPSALIAAAFIGPGTITVCSMAGIAFGYDLLWALLFSILATIVLQEMSARLGLVTGKDLAGLIRIYFTTPWKKILSLILVIVAIVLGNAAYEAGNITGAVLGFDAVFKLDKVSFFEMDLNILPILIGGIAIFILALGSYKKIENVLMLLVVLMSLSFVISALLIAPDWLGIAKGIFVPSFPENSLTSILAIVGTTVVPYNLFLHSAIVQEKWNSPNAIKYARWDIFIAVGLGGIVSMAVLISGAALYQEGIMTSDFSKFADSLAPLYGDYASYLLGFGFFAAGITSTITAALAAAYVLKSTLNWQGKSGKLYFKLVWIGIILSGVIFSSLGIQPLELIQTAQISNAILLPFAAIFLYIIVSNKKWMGKYKNNFWQSAFGFFILLFSLFLGFKSVLKFIS</sequence>
<feature type="transmembrane region" description="Helical" evidence="7">
    <location>
        <begin position="129"/>
        <end position="147"/>
    </location>
</feature>
<dbReference type="Pfam" id="PF01566">
    <property type="entry name" value="Nramp"/>
    <property type="match status" value="1"/>
</dbReference>
<keyword evidence="3 7" id="KW-0812">Transmembrane</keyword>
<comment type="subcellular location">
    <subcellularLocation>
        <location evidence="1">Membrane</location>
        <topology evidence="1">Multi-pass membrane protein</topology>
    </subcellularLocation>
</comment>
<protein>
    <submittedName>
        <fullName evidence="8">Manganese transporter</fullName>
    </submittedName>
</protein>
<dbReference type="PANTHER" id="PTHR11706">
    <property type="entry name" value="SOLUTE CARRIER PROTEIN FAMILY 11 MEMBER"/>
    <property type="match status" value="1"/>
</dbReference>
<keyword evidence="6 7" id="KW-0472">Membrane</keyword>
<accession>A0ABQ1SDQ2</accession>
<feature type="transmembrane region" description="Helical" evidence="7">
    <location>
        <begin position="231"/>
        <end position="255"/>
    </location>
</feature>
<feature type="transmembrane region" description="Helical" evidence="7">
    <location>
        <begin position="82"/>
        <end position="99"/>
    </location>
</feature>
<feature type="transmembrane region" description="Helical" evidence="7">
    <location>
        <begin position="281"/>
        <end position="307"/>
    </location>
</feature>
<reference evidence="9" key="1">
    <citation type="journal article" date="2019" name="Int. J. Syst. Evol. Microbiol.">
        <title>The Global Catalogue of Microorganisms (GCM) 10K type strain sequencing project: providing services to taxonomists for standard genome sequencing and annotation.</title>
        <authorList>
            <consortium name="The Broad Institute Genomics Platform"/>
            <consortium name="The Broad Institute Genome Sequencing Center for Infectious Disease"/>
            <person name="Wu L."/>
            <person name="Ma J."/>
        </authorList>
    </citation>
    <scope>NUCLEOTIDE SEQUENCE [LARGE SCALE GENOMIC DNA]</scope>
    <source>
        <strain evidence="9">CGMCC 1.12931</strain>
    </source>
</reference>
<organism evidence="8 9">
    <name type="scientific">Psychroflexus planctonicus</name>
    <dbReference type="NCBI Taxonomy" id="1526575"/>
    <lineage>
        <taxon>Bacteria</taxon>
        <taxon>Pseudomonadati</taxon>
        <taxon>Bacteroidota</taxon>
        <taxon>Flavobacteriia</taxon>
        <taxon>Flavobacteriales</taxon>
        <taxon>Flavobacteriaceae</taxon>
        <taxon>Psychroflexus</taxon>
    </lineage>
</organism>
<feature type="transmembrane region" description="Helical" evidence="7">
    <location>
        <begin position="40"/>
        <end position="61"/>
    </location>
</feature>
<evidence type="ECO:0000313" key="8">
    <source>
        <dbReference type="EMBL" id="GGE30100.1"/>
    </source>
</evidence>
<feature type="transmembrane region" description="Helical" evidence="7">
    <location>
        <begin position="193"/>
        <end position="210"/>
    </location>
</feature>
<feature type="transmembrane region" description="Helical" evidence="7">
    <location>
        <begin position="12"/>
        <end position="34"/>
    </location>
</feature>
<dbReference type="Proteomes" id="UP000599179">
    <property type="component" value="Unassembled WGS sequence"/>
</dbReference>
<keyword evidence="4" id="KW-0769">Symport</keyword>
<evidence type="ECO:0000256" key="4">
    <source>
        <dbReference type="ARBA" id="ARBA00022847"/>
    </source>
</evidence>
<comment type="caution">
    <text evidence="8">The sequence shown here is derived from an EMBL/GenBank/DDBJ whole genome shotgun (WGS) entry which is preliminary data.</text>
</comment>
<dbReference type="RefSeq" id="WP_188457830.1">
    <property type="nucleotide sequence ID" value="NZ_BMGM01000003.1"/>
</dbReference>
<gene>
    <name evidence="8" type="primary">mntH</name>
    <name evidence="8" type="ORF">GCM10010832_08220</name>
</gene>
<feature type="transmembrane region" description="Helical" evidence="7">
    <location>
        <begin position="319"/>
        <end position="340"/>
    </location>
</feature>
<feature type="transmembrane region" description="Helical" evidence="7">
    <location>
        <begin position="346"/>
        <end position="368"/>
    </location>
</feature>
<evidence type="ECO:0000256" key="3">
    <source>
        <dbReference type="ARBA" id="ARBA00022692"/>
    </source>
</evidence>
<dbReference type="PRINTS" id="PR00447">
    <property type="entry name" value="NATRESASSCMP"/>
</dbReference>
<feature type="transmembrane region" description="Helical" evidence="7">
    <location>
        <begin position="154"/>
        <end position="173"/>
    </location>
</feature>
<name>A0ABQ1SDQ2_9FLAO</name>
<evidence type="ECO:0000313" key="9">
    <source>
        <dbReference type="Proteomes" id="UP000599179"/>
    </source>
</evidence>
<evidence type="ECO:0000256" key="1">
    <source>
        <dbReference type="ARBA" id="ARBA00004141"/>
    </source>
</evidence>
<dbReference type="EMBL" id="BMGM01000003">
    <property type="protein sequence ID" value="GGE30100.1"/>
    <property type="molecule type" value="Genomic_DNA"/>
</dbReference>
<dbReference type="InterPro" id="IPR001046">
    <property type="entry name" value="NRAMP_fam"/>
</dbReference>
<keyword evidence="9" id="KW-1185">Reference proteome</keyword>
<evidence type="ECO:0000256" key="5">
    <source>
        <dbReference type="ARBA" id="ARBA00022989"/>
    </source>
</evidence>
<feature type="transmembrane region" description="Helical" evidence="7">
    <location>
        <begin position="380"/>
        <end position="399"/>
    </location>
</feature>